<dbReference type="PANTHER" id="PTHR22600">
    <property type="entry name" value="BETA-HEXOSAMINIDASE"/>
    <property type="match status" value="1"/>
</dbReference>
<dbReference type="Gene3D" id="3.20.20.80">
    <property type="entry name" value="Glycosidases"/>
    <property type="match status" value="1"/>
</dbReference>
<dbReference type="SUPFAM" id="SSF51445">
    <property type="entry name" value="(Trans)glycosidases"/>
    <property type="match status" value="1"/>
</dbReference>
<evidence type="ECO:0000256" key="5">
    <source>
        <dbReference type="ARBA" id="ARBA00023295"/>
    </source>
</evidence>
<accession>A0A1I1EPM6</accession>
<dbReference type="InterPro" id="IPR025705">
    <property type="entry name" value="Beta_hexosaminidase_sua/sub"/>
</dbReference>
<protein>
    <recommendedName>
        <fullName evidence="3">beta-N-acetylhexosaminidase</fullName>
        <ecNumber evidence="3">3.2.1.52</ecNumber>
    </recommendedName>
</protein>
<feature type="signal peptide" evidence="7">
    <location>
        <begin position="1"/>
        <end position="21"/>
    </location>
</feature>
<dbReference type="GO" id="GO:0016020">
    <property type="term" value="C:membrane"/>
    <property type="evidence" value="ECO:0007669"/>
    <property type="project" value="TreeGrafter"/>
</dbReference>
<evidence type="ECO:0000256" key="4">
    <source>
        <dbReference type="ARBA" id="ARBA00022801"/>
    </source>
</evidence>
<evidence type="ECO:0000259" key="11">
    <source>
        <dbReference type="Pfam" id="PF13290"/>
    </source>
</evidence>
<dbReference type="InterPro" id="IPR000421">
    <property type="entry name" value="FA58C"/>
</dbReference>
<sequence length="775" mass="87648">MKLVKILLLFIALATIGCAQKENPSYAKDDLVLIPQPKSLKLNNGSFEVTKSTKIVIPQDSLASVSSILNDLFKKAAGFELETSAEATSENSIQLKINSEIAKEAYQLKVTSENVILEANSKLGFVYGLETIRQLLPKEIESGSKVSNIDWYIPNVEISDAPQYSYRGNMLDVSRHFFGKDYIKKHIDRLAFLKLNTFHFHLVDDQGWRIEIKKYPKLTEVGGFRVDQEDSHWNARTKNDPDAEATFGGFYTQEDIKEIVAYAQEKGIRVIPEIEMPAHVMSAIAAYPWLSCTGEPIAVPSGGVWPITDIYCAGKESTFEFLEEVLTEVMELFPGEYIHVGGDEATKTNWKTCPDCQRRIKEEGLADADELQSYFMKRIEKFLNENNRTLIGWDEILEGGLPEEATVMSWRGFEGGWEASKEGHDVIMTPTSHLYFDYYQGSPDHEPVAFNAFTPLERVYEFRPVLDSMSAEQKKHVLGGQANLWAEYVPTEEHSEYMLFPRLAALAEVVWSPEEQLDWEGFSVRIRRMMERFEVMGINYAKSAYAIQPESDIDLGTGEITIKLKSEFPNTEIRYALNEEELTAESSLYESEIKVDTDTKIKAAVFSNSKVMGPVMDKTFQFHKAVGKPVTYKYPFNKSYASTGETALVNVLKGSKYFKDGRWQGWIGNPAIVTIDLEETTTVNEVVVGSLEEQGTGIYFPQHLKVEVSKDGKTFEEVASLERDYQTNPGAKIENFELKFETQENIQFVRVSIEPLAKTPNGGGAWLFLDEIQVK</sequence>
<dbReference type="PROSITE" id="PS51257">
    <property type="entry name" value="PROKAR_LIPOPROTEIN"/>
    <property type="match status" value="1"/>
</dbReference>
<dbReference type="GO" id="GO:0004563">
    <property type="term" value="F:beta-N-acetylhexosaminidase activity"/>
    <property type="evidence" value="ECO:0007669"/>
    <property type="project" value="UniProtKB-EC"/>
</dbReference>
<evidence type="ECO:0000259" key="10">
    <source>
        <dbReference type="Pfam" id="PF02838"/>
    </source>
</evidence>
<dbReference type="Pfam" id="PF02838">
    <property type="entry name" value="Glyco_hydro_20b"/>
    <property type="match status" value="1"/>
</dbReference>
<feature type="domain" description="GH29D-like beta-sandwich" evidence="11">
    <location>
        <begin position="559"/>
        <end position="615"/>
    </location>
</feature>
<evidence type="ECO:0000256" key="6">
    <source>
        <dbReference type="PIRSR" id="PIRSR625705-1"/>
    </source>
</evidence>
<dbReference type="SUPFAM" id="SSF49785">
    <property type="entry name" value="Galactose-binding domain-like"/>
    <property type="match status" value="1"/>
</dbReference>
<evidence type="ECO:0000259" key="8">
    <source>
        <dbReference type="Pfam" id="PF00728"/>
    </source>
</evidence>
<dbReference type="InterPro" id="IPR017853">
    <property type="entry name" value="GH"/>
</dbReference>
<dbReference type="CDD" id="cd06563">
    <property type="entry name" value="GH20_chitobiase-like"/>
    <property type="match status" value="1"/>
</dbReference>
<dbReference type="PANTHER" id="PTHR22600:SF57">
    <property type="entry name" value="BETA-N-ACETYLHEXOSAMINIDASE"/>
    <property type="match status" value="1"/>
</dbReference>
<keyword evidence="5" id="KW-0326">Glycosidase</keyword>
<dbReference type="EMBL" id="FOKV01000001">
    <property type="protein sequence ID" value="SFB87468.1"/>
    <property type="molecule type" value="Genomic_DNA"/>
</dbReference>
<keyword evidence="13" id="KW-1185">Reference proteome</keyword>
<feature type="domain" description="Beta-hexosaminidase bacterial type N-terminal" evidence="10">
    <location>
        <begin position="33"/>
        <end position="161"/>
    </location>
</feature>
<dbReference type="Pfam" id="PF00754">
    <property type="entry name" value="F5_F8_type_C"/>
    <property type="match status" value="1"/>
</dbReference>
<dbReference type="GO" id="GO:0030203">
    <property type="term" value="P:glycosaminoglycan metabolic process"/>
    <property type="evidence" value="ECO:0007669"/>
    <property type="project" value="TreeGrafter"/>
</dbReference>
<dbReference type="AlphaFoldDB" id="A0A1I1EPM6"/>
<dbReference type="Gene3D" id="3.30.379.10">
    <property type="entry name" value="Chitobiase/beta-hexosaminidase domain 2-like"/>
    <property type="match status" value="1"/>
</dbReference>
<evidence type="ECO:0000256" key="1">
    <source>
        <dbReference type="ARBA" id="ARBA00001231"/>
    </source>
</evidence>
<evidence type="ECO:0000313" key="13">
    <source>
        <dbReference type="Proteomes" id="UP000199438"/>
    </source>
</evidence>
<comment type="similarity">
    <text evidence="2">Belongs to the glycosyl hydrolase 20 family.</text>
</comment>
<dbReference type="RefSeq" id="WP_092540238.1">
    <property type="nucleotide sequence ID" value="NZ_FOKV01000001.1"/>
</dbReference>
<dbReference type="InterPro" id="IPR059177">
    <property type="entry name" value="GH29D-like_dom"/>
</dbReference>
<keyword evidence="7" id="KW-0732">Signal</keyword>
<organism evidence="12 13">
    <name type="scientific">Zunongwangia mangrovi</name>
    <dbReference type="NCBI Taxonomy" id="1334022"/>
    <lineage>
        <taxon>Bacteria</taxon>
        <taxon>Pseudomonadati</taxon>
        <taxon>Bacteroidota</taxon>
        <taxon>Flavobacteriia</taxon>
        <taxon>Flavobacteriales</taxon>
        <taxon>Flavobacteriaceae</taxon>
        <taxon>Zunongwangia</taxon>
    </lineage>
</organism>
<dbReference type="InterPro" id="IPR029018">
    <property type="entry name" value="Hex-like_dom2"/>
</dbReference>
<dbReference type="InterPro" id="IPR008979">
    <property type="entry name" value="Galactose-bd-like_sf"/>
</dbReference>
<dbReference type="SUPFAM" id="SSF55545">
    <property type="entry name" value="beta-N-acetylhexosaminidase-like domain"/>
    <property type="match status" value="1"/>
</dbReference>
<dbReference type="Proteomes" id="UP000199438">
    <property type="component" value="Unassembled WGS sequence"/>
</dbReference>
<dbReference type="PRINTS" id="PR00738">
    <property type="entry name" value="GLHYDRLASE20"/>
</dbReference>
<evidence type="ECO:0000256" key="3">
    <source>
        <dbReference type="ARBA" id="ARBA00012663"/>
    </source>
</evidence>
<dbReference type="OrthoDB" id="9763537at2"/>
<dbReference type="EC" id="3.2.1.52" evidence="3"/>
<feature type="domain" description="F5/8 type C" evidence="9">
    <location>
        <begin position="651"/>
        <end position="755"/>
    </location>
</feature>
<dbReference type="STRING" id="1334022.SAMN04487907_101996"/>
<dbReference type="Pfam" id="PF00728">
    <property type="entry name" value="Glyco_hydro_20"/>
    <property type="match status" value="1"/>
</dbReference>
<evidence type="ECO:0000313" key="12">
    <source>
        <dbReference type="EMBL" id="SFB87468.1"/>
    </source>
</evidence>
<reference evidence="13" key="1">
    <citation type="submission" date="2016-10" db="EMBL/GenBank/DDBJ databases">
        <authorList>
            <person name="Varghese N."/>
            <person name="Submissions S."/>
        </authorList>
    </citation>
    <scope>NUCLEOTIDE SEQUENCE [LARGE SCALE GENOMIC DNA]</scope>
    <source>
        <strain evidence="13">DSM 24499</strain>
    </source>
</reference>
<dbReference type="Pfam" id="PF13290">
    <property type="entry name" value="CHB_HEX_C_1"/>
    <property type="match status" value="1"/>
</dbReference>
<dbReference type="InterPro" id="IPR015883">
    <property type="entry name" value="Glyco_hydro_20_cat"/>
</dbReference>
<keyword evidence="4" id="KW-0378">Hydrolase</keyword>
<feature type="active site" description="Proton donor" evidence="6">
    <location>
        <position position="344"/>
    </location>
</feature>
<dbReference type="GO" id="GO:0005975">
    <property type="term" value="P:carbohydrate metabolic process"/>
    <property type="evidence" value="ECO:0007669"/>
    <property type="project" value="InterPro"/>
</dbReference>
<comment type="catalytic activity">
    <reaction evidence="1">
        <text>Hydrolysis of terminal non-reducing N-acetyl-D-hexosamine residues in N-acetyl-beta-D-hexosaminides.</text>
        <dbReference type="EC" id="3.2.1.52"/>
    </reaction>
</comment>
<feature type="chain" id="PRO_5011486725" description="beta-N-acetylhexosaminidase" evidence="7">
    <location>
        <begin position="22"/>
        <end position="775"/>
    </location>
</feature>
<evidence type="ECO:0000256" key="7">
    <source>
        <dbReference type="SAM" id="SignalP"/>
    </source>
</evidence>
<evidence type="ECO:0000256" key="2">
    <source>
        <dbReference type="ARBA" id="ARBA00006285"/>
    </source>
</evidence>
<evidence type="ECO:0000259" key="9">
    <source>
        <dbReference type="Pfam" id="PF00754"/>
    </source>
</evidence>
<dbReference type="InterPro" id="IPR015882">
    <property type="entry name" value="HEX_bac_N"/>
</dbReference>
<gene>
    <name evidence="12" type="ORF">SAMN04487907_101996</name>
</gene>
<feature type="domain" description="Glycoside hydrolase family 20 catalytic" evidence="8">
    <location>
        <begin position="164"/>
        <end position="513"/>
    </location>
</feature>
<name>A0A1I1EPM6_9FLAO</name>
<dbReference type="Gene3D" id="2.60.120.260">
    <property type="entry name" value="Galactose-binding domain-like"/>
    <property type="match status" value="1"/>
</dbReference>
<proteinExistence type="inferred from homology"/>